<feature type="domain" description="CCHC-type" evidence="2">
    <location>
        <begin position="242"/>
        <end position="255"/>
    </location>
</feature>
<dbReference type="SMART" id="SM00343">
    <property type="entry name" value="ZnF_C2HC"/>
    <property type="match status" value="2"/>
</dbReference>
<dbReference type="Gene3D" id="4.10.60.10">
    <property type="entry name" value="Zinc finger, CCHC-type"/>
    <property type="match status" value="1"/>
</dbReference>
<name>A0AAX6GX39_IRIPA</name>
<keyword evidence="1" id="KW-0863">Zinc-finger</keyword>
<reference evidence="3" key="2">
    <citation type="submission" date="2023-04" db="EMBL/GenBank/DDBJ databases">
        <authorList>
            <person name="Bruccoleri R.E."/>
            <person name="Oakeley E.J."/>
            <person name="Faust A.-M."/>
            <person name="Dessus-Babus S."/>
            <person name="Altorfer M."/>
            <person name="Burckhardt D."/>
            <person name="Oertli M."/>
            <person name="Naumann U."/>
            <person name="Petersen F."/>
            <person name="Wong J."/>
        </authorList>
    </citation>
    <scope>NUCLEOTIDE SEQUENCE</scope>
    <source>
        <strain evidence="3">GSM-AAB239-AS_SAM_17_03QT</strain>
        <tissue evidence="3">Leaf</tissue>
    </source>
</reference>
<dbReference type="Pfam" id="PF14223">
    <property type="entry name" value="Retrotran_gag_2"/>
    <property type="match status" value="1"/>
</dbReference>
<dbReference type="GO" id="GO:0003676">
    <property type="term" value="F:nucleic acid binding"/>
    <property type="evidence" value="ECO:0007669"/>
    <property type="project" value="InterPro"/>
</dbReference>
<dbReference type="InterPro" id="IPR036875">
    <property type="entry name" value="Znf_CCHC_sf"/>
</dbReference>
<dbReference type="Pfam" id="PF00098">
    <property type="entry name" value="zf-CCHC"/>
    <property type="match status" value="2"/>
</dbReference>
<dbReference type="SUPFAM" id="SSF57756">
    <property type="entry name" value="Retrovirus zinc finger-like domains"/>
    <property type="match status" value="1"/>
</dbReference>
<dbReference type="EMBL" id="JANAVB010015600">
    <property type="protein sequence ID" value="KAJ6832875.1"/>
    <property type="molecule type" value="Genomic_DNA"/>
</dbReference>
<accession>A0AAX6GX39</accession>
<proteinExistence type="predicted"/>
<protein>
    <recommendedName>
        <fullName evidence="2">CCHC-type domain-containing protein</fullName>
    </recommendedName>
</protein>
<dbReference type="Proteomes" id="UP001140949">
    <property type="component" value="Unassembled WGS sequence"/>
</dbReference>
<dbReference type="AlphaFoldDB" id="A0AAX6GX39"/>
<evidence type="ECO:0000313" key="4">
    <source>
        <dbReference type="Proteomes" id="UP001140949"/>
    </source>
</evidence>
<keyword evidence="1" id="KW-0862">Zinc</keyword>
<dbReference type="InterPro" id="IPR001878">
    <property type="entry name" value="Znf_CCHC"/>
</dbReference>
<dbReference type="PANTHER" id="PTHR47481:SF36">
    <property type="entry name" value="CCHC-TYPE DOMAIN-CONTAINING PROTEIN"/>
    <property type="match status" value="1"/>
</dbReference>
<evidence type="ECO:0000256" key="1">
    <source>
        <dbReference type="PROSITE-ProRule" id="PRU00047"/>
    </source>
</evidence>
<gene>
    <name evidence="3" type="ORF">M6B38_342070</name>
</gene>
<organism evidence="3 4">
    <name type="scientific">Iris pallida</name>
    <name type="common">Sweet iris</name>
    <dbReference type="NCBI Taxonomy" id="29817"/>
    <lineage>
        <taxon>Eukaryota</taxon>
        <taxon>Viridiplantae</taxon>
        <taxon>Streptophyta</taxon>
        <taxon>Embryophyta</taxon>
        <taxon>Tracheophyta</taxon>
        <taxon>Spermatophyta</taxon>
        <taxon>Magnoliopsida</taxon>
        <taxon>Liliopsida</taxon>
        <taxon>Asparagales</taxon>
        <taxon>Iridaceae</taxon>
        <taxon>Iridoideae</taxon>
        <taxon>Irideae</taxon>
        <taxon>Iris</taxon>
    </lineage>
</organism>
<comment type="caution">
    <text evidence="3">The sequence shown here is derived from an EMBL/GenBank/DDBJ whole genome shotgun (WGS) entry which is preliminary data.</text>
</comment>
<sequence length="409" mass="46127">MNGGSGSSQVAVDKLVGNNYSYWKLCMEAYLQGQDLWDLISGAETVIPVDTPQNVESRRKWKIKCGKALFALRTSISKEYIEHVRNELTPKQVWETLERLFTQKNTMRLQFLENELAGMTQGNLSISEYFLKVKNLCSEISELDTEEPISDARLRCYLIRGLRKEFMPFISSVQGWANQPSIIKLENLLSNQEALVKQMTKMSVSSIDDVLYTKDQGKNKFSSKHGKQSRNEGESRGNPITCYRCGKVGHMRRTCHVKVVCNRCGKSGHIKQNCRVKLAEANANVAHESNELNQTKWEQCLSIEAIHQPDDVVSVVHSTNAHTDANVSVDYKKEWIIDSPYMGLPMQIGQVMSMIGALPQGIASVQVQQWSLGAVKSRVLLLFQVPKLNMLPLLWPLKSVFGLSDCLVI</sequence>
<reference evidence="3" key="1">
    <citation type="journal article" date="2023" name="GigaByte">
        <title>Genome assembly of the bearded iris, Iris pallida Lam.</title>
        <authorList>
            <person name="Bruccoleri R.E."/>
            <person name="Oakeley E.J."/>
            <person name="Faust A.M.E."/>
            <person name="Altorfer M."/>
            <person name="Dessus-Babus S."/>
            <person name="Burckhardt D."/>
            <person name="Oertli M."/>
            <person name="Naumann U."/>
            <person name="Petersen F."/>
            <person name="Wong J."/>
        </authorList>
    </citation>
    <scope>NUCLEOTIDE SEQUENCE</scope>
    <source>
        <strain evidence="3">GSM-AAB239-AS_SAM_17_03QT</strain>
    </source>
</reference>
<evidence type="ECO:0000259" key="2">
    <source>
        <dbReference type="PROSITE" id="PS50158"/>
    </source>
</evidence>
<feature type="domain" description="CCHC-type" evidence="2">
    <location>
        <begin position="261"/>
        <end position="275"/>
    </location>
</feature>
<keyword evidence="1" id="KW-0479">Metal-binding</keyword>
<dbReference type="PROSITE" id="PS50158">
    <property type="entry name" value="ZF_CCHC"/>
    <property type="match status" value="2"/>
</dbReference>
<evidence type="ECO:0000313" key="3">
    <source>
        <dbReference type="EMBL" id="KAJ6832875.1"/>
    </source>
</evidence>
<dbReference type="PANTHER" id="PTHR47481">
    <property type="match status" value="1"/>
</dbReference>
<dbReference type="GO" id="GO:0008270">
    <property type="term" value="F:zinc ion binding"/>
    <property type="evidence" value="ECO:0007669"/>
    <property type="project" value="UniProtKB-KW"/>
</dbReference>
<keyword evidence="4" id="KW-1185">Reference proteome</keyword>